<dbReference type="Proteomes" id="UP000053593">
    <property type="component" value="Unassembled WGS sequence"/>
</dbReference>
<protein>
    <submittedName>
        <fullName evidence="2">Uncharacterized protein</fullName>
    </submittedName>
</protein>
<gene>
    <name evidence="2" type="ORF">GYMLUDRAFT_245160</name>
</gene>
<dbReference type="AlphaFoldDB" id="A0A0D0CAK7"/>
<dbReference type="HOGENOM" id="CLU_115503_0_0_1"/>
<keyword evidence="1" id="KW-1133">Transmembrane helix</keyword>
<name>A0A0D0CAK7_9AGAR</name>
<feature type="transmembrane region" description="Helical" evidence="1">
    <location>
        <begin position="57"/>
        <end position="81"/>
    </location>
</feature>
<reference evidence="2 3" key="1">
    <citation type="submission" date="2014-04" db="EMBL/GenBank/DDBJ databases">
        <title>Evolutionary Origins and Diversification of the Mycorrhizal Mutualists.</title>
        <authorList>
            <consortium name="DOE Joint Genome Institute"/>
            <consortium name="Mycorrhizal Genomics Consortium"/>
            <person name="Kohler A."/>
            <person name="Kuo A."/>
            <person name="Nagy L.G."/>
            <person name="Floudas D."/>
            <person name="Copeland A."/>
            <person name="Barry K.W."/>
            <person name="Cichocki N."/>
            <person name="Veneault-Fourrey C."/>
            <person name="LaButti K."/>
            <person name="Lindquist E.A."/>
            <person name="Lipzen A."/>
            <person name="Lundell T."/>
            <person name="Morin E."/>
            <person name="Murat C."/>
            <person name="Riley R."/>
            <person name="Ohm R."/>
            <person name="Sun H."/>
            <person name="Tunlid A."/>
            <person name="Henrissat B."/>
            <person name="Grigoriev I.V."/>
            <person name="Hibbett D.S."/>
            <person name="Martin F."/>
        </authorList>
    </citation>
    <scope>NUCLEOTIDE SEQUENCE [LARGE SCALE GENOMIC DNA]</scope>
    <source>
        <strain evidence="2 3">FD-317 M1</strain>
    </source>
</reference>
<accession>A0A0D0CAK7</accession>
<organism evidence="2 3">
    <name type="scientific">Collybiopsis luxurians FD-317 M1</name>
    <dbReference type="NCBI Taxonomy" id="944289"/>
    <lineage>
        <taxon>Eukaryota</taxon>
        <taxon>Fungi</taxon>
        <taxon>Dikarya</taxon>
        <taxon>Basidiomycota</taxon>
        <taxon>Agaricomycotina</taxon>
        <taxon>Agaricomycetes</taxon>
        <taxon>Agaricomycetidae</taxon>
        <taxon>Agaricales</taxon>
        <taxon>Marasmiineae</taxon>
        <taxon>Omphalotaceae</taxon>
        <taxon>Collybiopsis</taxon>
        <taxon>Collybiopsis luxurians</taxon>
    </lineage>
</organism>
<evidence type="ECO:0000256" key="1">
    <source>
        <dbReference type="SAM" id="Phobius"/>
    </source>
</evidence>
<keyword evidence="3" id="KW-1185">Reference proteome</keyword>
<dbReference type="EMBL" id="KN834779">
    <property type="protein sequence ID" value="KIK59474.1"/>
    <property type="molecule type" value="Genomic_DNA"/>
</dbReference>
<sequence length="132" mass="15021">MPPSSQSELPEHDPGRLVGENIGQATVLVVFLHVWLTMIHLFAVVTTNFASKVGLSTTLPSCCVIAFATLFIVTVGFALYLEALLIPRIRWGYFDILFRIITSVFYLVYAILWIIDLFQGRIELFRRREGEE</sequence>
<keyword evidence="1" id="KW-0472">Membrane</keyword>
<evidence type="ECO:0000313" key="2">
    <source>
        <dbReference type="EMBL" id="KIK59474.1"/>
    </source>
</evidence>
<keyword evidence="1" id="KW-0812">Transmembrane</keyword>
<proteinExistence type="predicted"/>
<feature type="transmembrane region" description="Helical" evidence="1">
    <location>
        <begin position="22"/>
        <end position="45"/>
    </location>
</feature>
<feature type="transmembrane region" description="Helical" evidence="1">
    <location>
        <begin position="96"/>
        <end position="118"/>
    </location>
</feature>
<evidence type="ECO:0000313" key="3">
    <source>
        <dbReference type="Proteomes" id="UP000053593"/>
    </source>
</evidence>